<dbReference type="EMBL" id="CDPU01000031">
    <property type="protein sequence ID" value="CEO52826.1"/>
    <property type="molecule type" value="Genomic_DNA"/>
</dbReference>
<name>A0A0B7KDS2_BIOOC</name>
<reference evidence="1" key="1">
    <citation type="submission" date="2015-01" db="EMBL/GenBank/DDBJ databases">
        <authorList>
            <person name="Durling Mikael"/>
        </authorList>
    </citation>
    <scope>NUCLEOTIDE SEQUENCE</scope>
</reference>
<sequence>MFPTIPAPEERRMKKSRPSPRRLWRFTEEPTFERTAVSHCARQDIYALFSQSLDCLGRCFGGRSRACRDNEILGSLAGHPRKDGASDTSEASCDEIGGILWESP</sequence>
<protein>
    <submittedName>
        <fullName evidence="1">Uncharacterized protein</fullName>
    </submittedName>
</protein>
<dbReference type="AlphaFoldDB" id="A0A0B7KDS2"/>
<evidence type="ECO:0000313" key="1">
    <source>
        <dbReference type="EMBL" id="CEO52826.1"/>
    </source>
</evidence>
<proteinExistence type="predicted"/>
<organism evidence="1">
    <name type="scientific">Bionectria ochroleuca</name>
    <name type="common">Gliocladium roseum</name>
    <dbReference type="NCBI Taxonomy" id="29856"/>
    <lineage>
        <taxon>Eukaryota</taxon>
        <taxon>Fungi</taxon>
        <taxon>Dikarya</taxon>
        <taxon>Ascomycota</taxon>
        <taxon>Pezizomycotina</taxon>
        <taxon>Sordariomycetes</taxon>
        <taxon>Hypocreomycetidae</taxon>
        <taxon>Hypocreales</taxon>
        <taxon>Bionectriaceae</taxon>
        <taxon>Clonostachys</taxon>
    </lineage>
</organism>
<accession>A0A0B7KDS2</accession>
<gene>
    <name evidence="1" type="ORF">BN869_000008883_1</name>
</gene>